<evidence type="ECO:0008006" key="4">
    <source>
        <dbReference type="Google" id="ProtNLM"/>
    </source>
</evidence>
<dbReference type="Proteomes" id="UP000199399">
    <property type="component" value="Unassembled WGS sequence"/>
</dbReference>
<sequence>MALSYKARRRWSLVILLIGLPSYIAVAVWAVAQFDRPPVLLELGIYILLGLIWAIPLRFVFKGVGQADPDADD</sequence>
<dbReference type="InterPro" id="IPR021265">
    <property type="entry name" value="DUF2842"/>
</dbReference>
<reference evidence="3" key="1">
    <citation type="submission" date="2016-10" db="EMBL/GenBank/DDBJ databases">
        <authorList>
            <person name="Varghese N."/>
            <person name="Submissions S."/>
        </authorList>
    </citation>
    <scope>NUCLEOTIDE SEQUENCE [LARGE SCALE GENOMIC DNA]</scope>
    <source>
        <strain evidence="3">DSM 16477</strain>
    </source>
</reference>
<gene>
    <name evidence="2" type="ORF">SAMN04489759_102319</name>
</gene>
<dbReference type="EMBL" id="FNBP01000002">
    <property type="protein sequence ID" value="SDF49568.1"/>
    <property type="molecule type" value="Genomic_DNA"/>
</dbReference>
<dbReference type="Pfam" id="PF11003">
    <property type="entry name" value="DUF2842"/>
    <property type="match status" value="1"/>
</dbReference>
<organism evidence="2 3">
    <name type="scientific">Sulfitobacter delicatus</name>
    <dbReference type="NCBI Taxonomy" id="218672"/>
    <lineage>
        <taxon>Bacteria</taxon>
        <taxon>Pseudomonadati</taxon>
        <taxon>Pseudomonadota</taxon>
        <taxon>Alphaproteobacteria</taxon>
        <taxon>Rhodobacterales</taxon>
        <taxon>Roseobacteraceae</taxon>
        <taxon>Sulfitobacter</taxon>
    </lineage>
</organism>
<dbReference type="RefSeq" id="WP_093739727.1">
    <property type="nucleotide sequence ID" value="NZ_FNBP01000002.1"/>
</dbReference>
<dbReference type="AlphaFoldDB" id="A0A1G7LJ90"/>
<feature type="transmembrane region" description="Helical" evidence="1">
    <location>
        <begin position="12"/>
        <end position="31"/>
    </location>
</feature>
<dbReference type="STRING" id="218672.SAMN04489759_102319"/>
<keyword evidence="1" id="KW-0812">Transmembrane</keyword>
<dbReference type="OrthoDB" id="7510023at2"/>
<evidence type="ECO:0000313" key="3">
    <source>
        <dbReference type="Proteomes" id="UP000199399"/>
    </source>
</evidence>
<feature type="transmembrane region" description="Helical" evidence="1">
    <location>
        <begin position="43"/>
        <end position="61"/>
    </location>
</feature>
<evidence type="ECO:0000256" key="1">
    <source>
        <dbReference type="SAM" id="Phobius"/>
    </source>
</evidence>
<accession>A0A1G7LJ90</accession>
<proteinExistence type="predicted"/>
<evidence type="ECO:0000313" key="2">
    <source>
        <dbReference type="EMBL" id="SDF49568.1"/>
    </source>
</evidence>
<keyword evidence="1" id="KW-1133">Transmembrane helix</keyword>
<protein>
    <recommendedName>
        <fullName evidence="4">DUF2842 domain-containing protein</fullName>
    </recommendedName>
</protein>
<name>A0A1G7LJ90_9RHOB</name>
<keyword evidence="1" id="KW-0472">Membrane</keyword>
<keyword evidence="3" id="KW-1185">Reference proteome</keyword>